<reference evidence="3 4" key="1">
    <citation type="journal article" date="2019" name="Int. J. Syst. Evol. Microbiol.">
        <title>The Global Catalogue of Microorganisms (GCM) 10K type strain sequencing project: providing services to taxonomists for standard genome sequencing and annotation.</title>
        <authorList>
            <consortium name="The Broad Institute Genomics Platform"/>
            <consortium name="The Broad Institute Genome Sequencing Center for Infectious Disease"/>
            <person name="Wu L."/>
            <person name="Ma J."/>
        </authorList>
    </citation>
    <scope>NUCLEOTIDE SEQUENCE [LARGE SCALE GENOMIC DNA]</scope>
    <source>
        <strain evidence="3 4">JCM 4788</strain>
    </source>
</reference>
<feature type="region of interest" description="Disordered" evidence="1">
    <location>
        <begin position="42"/>
        <end position="91"/>
    </location>
</feature>
<keyword evidence="2" id="KW-0472">Membrane</keyword>
<name>A0ABN0YPT1_9ACTN</name>
<comment type="caution">
    <text evidence="3">The sequence shown here is derived from an EMBL/GenBank/DDBJ whole genome shotgun (WGS) entry which is preliminary data.</text>
</comment>
<keyword evidence="2" id="KW-1133">Transmembrane helix</keyword>
<proteinExistence type="predicted"/>
<dbReference type="EMBL" id="BAAABX010000028">
    <property type="protein sequence ID" value="GAA0404587.1"/>
    <property type="molecule type" value="Genomic_DNA"/>
</dbReference>
<dbReference type="Proteomes" id="UP001500879">
    <property type="component" value="Unassembled WGS sequence"/>
</dbReference>
<feature type="transmembrane region" description="Helical" evidence="2">
    <location>
        <begin position="21"/>
        <end position="40"/>
    </location>
</feature>
<dbReference type="RefSeq" id="WP_344023630.1">
    <property type="nucleotide sequence ID" value="NZ_BAAABX010000028.1"/>
</dbReference>
<accession>A0ABN0YPT1</accession>
<evidence type="ECO:0000256" key="2">
    <source>
        <dbReference type="SAM" id="Phobius"/>
    </source>
</evidence>
<evidence type="ECO:0000256" key="1">
    <source>
        <dbReference type="SAM" id="MobiDB-lite"/>
    </source>
</evidence>
<keyword evidence="2" id="KW-0812">Transmembrane</keyword>
<keyword evidence="4" id="KW-1185">Reference proteome</keyword>
<sequence length="252" mass="26108">MYQQDRQQDRRTQRSWFARHKVLTGAGAVVLVVGIGAAVAPGGSDGDGGSKASDRVVSSGAEGAGKNGKDGKDAGGALGKPGKGRKAGFSGNGTFRVGSDIAPGTYRSLGNKKGGNCYWERAKDSKGDADSIIANDNAVGTSYVTVATGDKVFKTQGCKSWERVPEEKSGTPKTSAPGDGMYRVGVDIAPGTYASPDNEADGNCYWERAKDALHGIDSVEANENVTGNGLVTITPQDAYFKTSGCTAWKKTG</sequence>
<gene>
    <name evidence="3" type="ORF">GCM10010357_26970</name>
</gene>
<organism evidence="3 4">
    <name type="scientific">Streptomyces luteireticuli</name>
    <dbReference type="NCBI Taxonomy" id="173858"/>
    <lineage>
        <taxon>Bacteria</taxon>
        <taxon>Bacillati</taxon>
        <taxon>Actinomycetota</taxon>
        <taxon>Actinomycetes</taxon>
        <taxon>Kitasatosporales</taxon>
        <taxon>Streptomycetaceae</taxon>
        <taxon>Streptomyces</taxon>
    </lineage>
</organism>
<protein>
    <submittedName>
        <fullName evidence="3">Uncharacterized protein</fullName>
    </submittedName>
</protein>
<evidence type="ECO:0000313" key="4">
    <source>
        <dbReference type="Proteomes" id="UP001500879"/>
    </source>
</evidence>
<evidence type="ECO:0000313" key="3">
    <source>
        <dbReference type="EMBL" id="GAA0404587.1"/>
    </source>
</evidence>